<dbReference type="EMBL" id="WTYU01000002">
    <property type="protein sequence ID" value="MXP14912.1"/>
    <property type="molecule type" value="Genomic_DNA"/>
</dbReference>
<accession>A0A6L7GFR9</accession>
<dbReference type="PANTHER" id="PTHR42685">
    <property type="entry name" value="GERANYLGERANYL DIPHOSPHATE REDUCTASE"/>
    <property type="match status" value="1"/>
</dbReference>
<dbReference type="GO" id="GO:0071949">
    <property type="term" value="F:FAD binding"/>
    <property type="evidence" value="ECO:0007669"/>
    <property type="project" value="InterPro"/>
</dbReference>
<gene>
    <name evidence="2" type="ORF">GRI44_09160</name>
</gene>
<dbReference type="AlphaFoldDB" id="A0A6L7GFR9"/>
<dbReference type="SUPFAM" id="SSF51905">
    <property type="entry name" value="FAD/NAD(P)-binding domain"/>
    <property type="match status" value="1"/>
</dbReference>
<reference evidence="2 3" key="1">
    <citation type="submission" date="2019-12" db="EMBL/GenBank/DDBJ databases">
        <title>Genomic-based taxomic classification of the family Erythrobacteraceae.</title>
        <authorList>
            <person name="Xu L."/>
        </authorList>
    </citation>
    <scope>NUCLEOTIDE SEQUENCE [LARGE SCALE GENOMIC DNA]</scope>
    <source>
        <strain evidence="2 3">KCTC 52259</strain>
    </source>
</reference>
<feature type="domain" description="FAD-binding" evidence="1">
    <location>
        <begin position="8"/>
        <end position="347"/>
    </location>
</feature>
<sequence>MARLSRFDAIVVGGGPAGSAMGWSLARRGISVAVIERASFPREKVCGDFVEPAGLRILQAMGCTGDLAFGSRLPITHNRVYFGPHMPYRGDIPYYDGAHGMPGHGFIIPRHELDTVLLANAEKTGATVFRSTAASSVERRGGLMHVTIKEHGGTSELTAPIVVGADGVQSMVAHSAGLRRTDRRHIGVSQRVYIEGVEVDEGEATIWFDEDHYPGYGWMFPMHGGRANMGVGLLSETCDRFGLSVQESFRDAVERLRIRHPGCANARIASKPLGGAVHMYGGITRNHFAGGILVGDAGGFVDPMTGEGITQGMESAIIGARTVAAALASGQFEQADMARYDRDFRAHFDPVMQYLVFCATILRNRHFSEFGFSSTRQGFEKAQHDRAFGEISGTAFGGLNVQPLAMAGQIWWSIARHLAQNGAAMIASAVTGRPVSANPVAGDFAAWQRGWRASMADDPAWHLAWLKDIVRSASRLGPSLRMAENPRLRGPFAHEGEAV</sequence>
<dbReference type="Pfam" id="PF01494">
    <property type="entry name" value="FAD_binding_3"/>
    <property type="match status" value="1"/>
</dbReference>
<evidence type="ECO:0000259" key="1">
    <source>
        <dbReference type="Pfam" id="PF01494"/>
    </source>
</evidence>
<protein>
    <submittedName>
        <fullName evidence="2">Geranylgeranyl reductase family protein</fullName>
    </submittedName>
</protein>
<dbReference type="PANTHER" id="PTHR42685:SF22">
    <property type="entry name" value="CONDITIONED MEDIUM FACTOR RECEPTOR 1"/>
    <property type="match status" value="1"/>
</dbReference>
<dbReference type="InterPro" id="IPR011777">
    <property type="entry name" value="Geranylgeranyl_Rdtase_fam"/>
</dbReference>
<dbReference type="Proteomes" id="UP000473531">
    <property type="component" value="Unassembled WGS sequence"/>
</dbReference>
<evidence type="ECO:0000313" key="3">
    <source>
        <dbReference type="Proteomes" id="UP000473531"/>
    </source>
</evidence>
<comment type="caution">
    <text evidence="2">The sequence shown here is derived from an EMBL/GenBank/DDBJ whole genome shotgun (WGS) entry which is preliminary data.</text>
</comment>
<dbReference type="GO" id="GO:0016628">
    <property type="term" value="F:oxidoreductase activity, acting on the CH-CH group of donors, NAD or NADP as acceptor"/>
    <property type="evidence" value="ECO:0007669"/>
    <property type="project" value="InterPro"/>
</dbReference>
<dbReference type="InterPro" id="IPR002938">
    <property type="entry name" value="FAD-bd"/>
</dbReference>
<dbReference type="InterPro" id="IPR036188">
    <property type="entry name" value="FAD/NAD-bd_sf"/>
</dbReference>
<proteinExistence type="predicted"/>
<keyword evidence="3" id="KW-1185">Reference proteome</keyword>
<dbReference type="Gene3D" id="3.50.50.60">
    <property type="entry name" value="FAD/NAD(P)-binding domain"/>
    <property type="match status" value="1"/>
</dbReference>
<dbReference type="RefSeq" id="WP_160601513.1">
    <property type="nucleotide sequence ID" value="NZ_WTYU01000002.1"/>
</dbReference>
<dbReference type="PRINTS" id="PR00420">
    <property type="entry name" value="RNGMNOXGNASE"/>
</dbReference>
<dbReference type="InterPro" id="IPR050407">
    <property type="entry name" value="Geranylgeranyl_reductase"/>
</dbReference>
<evidence type="ECO:0000313" key="2">
    <source>
        <dbReference type="EMBL" id="MXP14912.1"/>
    </source>
</evidence>
<dbReference type="OrthoDB" id="417034at2"/>
<organism evidence="2 3">
    <name type="scientific">Allopontixanthobacter confluentis</name>
    <dbReference type="NCBI Taxonomy" id="1849021"/>
    <lineage>
        <taxon>Bacteria</taxon>
        <taxon>Pseudomonadati</taxon>
        <taxon>Pseudomonadota</taxon>
        <taxon>Alphaproteobacteria</taxon>
        <taxon>Sphingomonadales</taxon>
        <taxon>Erythrobacteraceae</taxon>
        <taxon>Allopontixanthobacter</taxon>
    </lineage>
</organism>
<name>A0A6L7GFR9_9SPHN</name>
<dbReference type="NCBIfam" id="TIGR02032">
    <property type="entry name" value="GG-red-SF"/>
    <property type="match status" value="1"/>
</dbReference>